<feature type="compositionally biased region" description="Polar residues" evidence="3">
    <location>
        <begin position="507"/>
        <end position="523"/>
    </location>
</feature>
<feature type="region of interest" description="Disordered" evidence="3">
    <location>
        <begin position="348"/>
        <end position="489"/>
    </location>
</feature>
<sequence length="861" mass="94811">MLRHIINRQYDPVSSNVVYPLAKGNENLLQRMSLLQSMEVHRGCVNTVVWDTPGNLLLSGSDDQQLVICDPWERMTKMRIHTAHRANIFSAKFMPHTANKKIVSCSGDGIVIYTDVERQEETHDCKFTCHYSTCYDVVTLPDDPHTFLTCGEDDCVRWFDLRIKTKCSVRECQEDILLNMGRPVTAVAVNPITPYHLAVATQDSTIRIYDRRILGTRASDSYLEQADRALLMRLKPDSMEGKSHRVTSLRYSQDGQEILASYSSDFLYLFDTQNYKETSMKVKVDNDAEANSGPTLKRLRLRGDWSDTGPQALPEREMRSQAGDVGQARPTLHATLMQRMTDVLSRMLNDPNSRASGQRTTSESESSQNAAGDEEGNTESGSQPPSSSPSVHLAAAAETSDAVAEENIETEQLPTSEATHESEELMERNCDESDTLQPEQTASQSDSEPQQSDSGDPQTEASESADSLVEGMNHENEMPSKNSKIEGLQDRITSLRRGFVKIHQVEPSVNLSYSGHGVSSSMISLGVGDEVSRDCNSQENEDETSGSPRESSPRLQPQPDQTPEPSQPSEAALSEVPGSSSSPSPSTSSHLPVTKAQTISTSTSSPAICNMEADPSSAWTARGGVGADSGMAASSSHGTRASELNVGPALDFGDDDSDDESTSARTASARMANAIERAVQRARGERASGGGEETEVTVPQAAVRQCYKGHRNARTMIKEACFWGDTHVMSGSDCGRVFVWERNTGRLVMLWEADRHVVNCLQPHPSLPVLATSGIDYDVKLWAPLCEESRFDEAKAKEITQRNEALLEETRDTITVPATFMIRMLASLNQLRRGTTFAERWRNRRQARRQGEEEDQGGSAE</sequence>
<dbReference type="InterPro" id="IPR036322">
    <property type="entry name" value="WD40_repeat_dom_sf"/>
</dbReference>
<accession>A0A0N7ZBP2</accession>
<feature type="compositionally biased region" description="Basic and acidic residues" evidence="3">
    <location>
        <begin position="418"/>
        <end position="431"/>
    </location>
</feature>
<protein>
    <submittedName>
        <fullName evidence="4">Uncharacterized protein</fullName>
    </submittedName>
</protein>
<proteinExistence type="predicted"/>
<dbReference type="Gene3D" id="2.130.10.10">
    <property type="entry name" value="YVTN repeat-like/Quinoprotein amine dehydrogenase"/>
    <property type="match status" value="2"/>
</dbReference>
<dbReference type="GO" id="GO:0005737">
    <property type="term" value="C:cytoplasm"/>
    <property type="evidence" value="ECO:0007669"/>
    <property type="project" value="TreeGrafter"/>
</dbReference>
<organism evidence="4">
    <name type="scientific">Scylla olivacea</name>
    <name type="common">Orange mud crab</name>
    <name type="synonym">Cancer olivacea</name>
    <dbReference type="NCBI Taxonomy" id="85551"/>
    <lineage>
        <taxon>Eukaryota</taxon>
        <taxon>Metazoa</taxon>
        <taxon>Ecdysozoa</taxon>
        <taxon>Arthropoda</taxon>
        <taxon>Crustacea</taxon>
        <taxon>Multicrustacea</taxon>
        <taxon>Malacostraca</taxon>
        <taxon>Eumalacostraca</taxon>
        <taxon>Eucarida</taxon>
        <taxon>Decapoda</taxon>
        <taxon>Pleocyemata</taxon>
        <taxon>Brachyura</taxon>
        <taxon>Eubrachyura</taxon>
        <taxon>Portunoidea</taxon>
        <taxon>Portunidae</taxon>
        <taxon>Portuninae</taxon>
        <taxon>Scylla</taxon>
    </lineage>
</organism>
<dbReference type="SMART" id="SM00320">
    <property type="entry name" value="WD40"/>
    <property type="match status" value="7"/>
</dbReference>
<dbReference type="EMBL" id="GDRN01080536">
    <property type="protein sequence ID" value="JAI62200.1"/>
    <property type="molecule type" value="Transcribed_RNA"/>
</dbReference>
<dbReference type="InterPro" id="IPR015943">
    <property type="entry name" value="WD40/YVTN_repeat-like_dom_sf"/>
</dbReference>
<feature type="compositionally biased region" description="Polar residues" evidence="3">
    <location>
        <begin position="545"/>
        <end position="559"/>
    </location>
</feature>
<name>A0A0N7ZBP2_SCYOL</name>
<feature type="compositionally biased region" description="Polar residues" evidence="3">
    <location>
        <begin position="595"/>
        <end position="607"/>
    </location>
</feature>
<reference evidence="4" key="1">
    <citation type="submission" date="2015-09" db="EMBL/GenBank/DDBJ databases">
        <title>Scylla olivacea transcriptome.</title>
        <authorList>
            <person name="Ikhwanuddin M."/>
        </authorList>
    </citation>
    <scope>NUCLEOTIDE SEQUENCE</scope>
</reference>
<feature type="compositionally biased region" description="Low complexity" evidence="3">
    <location>
        <begin position="579"/>
        <end position="589"/>
    </location>
</feature>
<dbReference type="PANTHER" id="PTHR15574">
    <property type="entry name" value="WD REPEAT DOMAIN-CONTAINING FAMILY"/>
    <property type="match status" value="1"/>
</dbReference>
<evidence type="ECO:0000256" key="2">
    <source>
        <dbReference type="ARBA" id="ARBA00022737"/>
    </source>
</evidence>
<dbReference type="GO" id="GO:0080008">
    <property type="term" value="C:Cul4-RING E3 ubiquitin ligase complex"/>
    <property type="evidence" value="ECO:0007669"/>
    <property type="project" value="TreeGrafter"/>
</dbReference>
<feature type="compositionally biased region" description="Basic and acidic residues" evidence="3">
    <location>
        <begin position="472"/>
        <end position="489"/>
    </location>
</feature>
<keyword evidence="1" id="KW-0853">WD repeat</keyword>
<feature type="compositionally biased region" description="Acidic residues" evidence="3">
    <location>
        <begin position="652"/>
        <end position="661"/>
    </location>
</feature>
<evidence type="ECO:0000256" key="3">
    <source>
        <dbReference type="SAM" id="MobiDB-lite"/>
    </source>
</evidence>
<dbReference type="GO" id="GO:0045944">
    <property type="term" value="P:positive regulation of transcription by RNA polymerase II"/>
    <property type="evidence" value="ECO:0007669"/>
    <property type="project" value="TreeGrafter"/>
</dbReference>
<dbReference type="PANTHER" id="PTHR15574:SF39">
    <property type="entry name" value="DDB1- AND CUL4-ASSOCIATED FACTOR 6"/>
    <property type="match status" value="1"/>
</dbReference>
<keyword evidence="2" id="KW-0677">Repeat</keyword>
<evidence type="ECO:0000313" key="4">
    <source>
        <dbReference type="EMBL" id="JAI62200.1"/>
    </source>
</evidence>
<dbReference type="Pfam" id="PF00400">
    <property type="entry name" value="WD40"/>
    <property type="match status" value="1"/>
</dbReference>
<dbReference type="InterPro" id="IPR045151">
    <property type="entry name" value="DCAF8"/>
</dbReference>
<dbReference type="SUPFAM" id="SSF50978">
    <property type="entry name" value="WD40 repeat-like"/>
    <property type="match status" value="1"/>
</dbReference>
<dbReference type="AlphaFoldDB" id="A0A0N7ZBP2"/>
<dbReference type="InterPro" id="IPR001680">
    <property type="entry name" value="WD40_rpt"/>
</dbReference>
<feature type="region of interest" description="Disordered" evidence="3">
    <location>
        <begin position="506"/>
        <end position="663"/>
    </location>
</feature>
<feature type="compositionally biased region" description="Polar residues" evidence="3">
    <location>
        <begin position="350"/>
        <end position="370"/>
    </location>
</feature>
<feature type="region of interest" description="Disordered" evidence="3">
    <location>
        <begin position="286"/>
        <end position="327"/>
    </location>
</feature>
<evidence type="ECO:0000256" key="1">
    <source>
        <dbReference type="ARBA" id="ARBA00022574"/>
    </source>
</evidence>
<feature type="compositionally biased region" description="Low complexity" evidence="3">
    <location>
        <begin position="380"/>
        <end position="402"/>
    </location>
</feature>
<feature type="compositionally biased region" description="Low complexity" evidence="3">
    <location>
        <begin position="443"/>
        <end position="458"/>
    </location>
</feature>